<gene>
    <name evidence="2" type="ORF">M409DRAFT_19590</name>
</gene>
<feature type="signal peptide" evidence="1">
    <location>
        <begin position="1"/>
        <end position="20"/>
    </location>
</feature>
<dbReference type="OrthoDB" id="1859733at2759"/>
<dbReference type="PANTHER" id="PTHR35567:SF3">
    <property type="entry name" value="MALATE DEHYDROGENASE"/>
    <property type="match status" value="1"/>
</dbReference>
<dbReference type="EMBL" id="ML993586">
    <property type="protein sequence ID" value="KAF2169975.1"/>
    <property type="molecule type" value="Genomic_DNA"/>
</dbReference>
<dbReference type="PANTHER" id="PTHR35567">
    <property type="entry name" value="MALATE DEHYDROGENASE (AFU_ORTHOLOGUE AFUA_2G13800)"/>
    <property type="match status" value="1"/>
</dbReference>
<protein>
    <recommendedName>
        <fullName evidence="4">Malate dehydrogenase</fullName>
    </recommendedName>
</protein>
<dbReference type="Pfam" id="PF11937">
    <property type="entry name" value="DUF3455"/>
    <property type="match status" value="1"/>
</dbReference>
<accession>A0A6A6CSC5</accession>
<evidence type="ECO:0000256" key="1">
    <source>
        <dbReference type="SAM" id="SignalP"/>
    </source>
</evidence>
<proteinExistence type="predicted"/>
<name>A0A6A6CSC5_ZASCE</name>
<evidence type="ECO:0000313" key="2">
    <source>
        <dbReference type="EMBL" id="KAF2169975.1"/>
    </source>
</evidence>
<reference evidence="2" key="1">
    <citation type="journal article" date="2020" name="Stud. Mycol.">
        <title>101 Dothideomycetes genomes: a test case for predicting lifestyles and emergence of pathogens.</title>
        <authorList>
            <person name="Haridas S."/>
            <person name="Albert R."/>
            <person name="Binder M."/>
            <person name="Bloem J."/>
            <person name="Labutti K."/>
            <person name="Salamov A."/>
            <person name="Andreopoulos B."/>
            <person name="Baker S."/>
            <person name="Barry K."/>
            <person name="Bills G."/>
            <person name="Bluhm B."/>
            <person name="Cannon C."/>
            <person name="Castanera R."/>
            <person name="Culley D."/>
            <person name="Daum C."/>
            <person name="Ezra D."/>
            <person name="Gonzalez J."/>
            <person name="Henrissat B."/>
            <person name="Kuo A."/>
            <person name="Liang C."/>
            <person name="Lipzen A."/>
            <person name="Lutzoni F."/>
            <person name="Magnuson J."/>
            <person name="Mondo S."/>
            <person name="Nolan M."/>
            <person name="Ohm R."/>
            <person name="Pangilinan J."/>
            <person name="Park H.-J."/>
            <person name="Ramirez L."/>
            <person name="Alfaro M."/>
            <person name="Sun H."/>
            <person name="Tritt A."/>
            <person name="Yoshinaga Y."/>
            <person name="Zwiers L.-H."/>
            <person name="Turgeon B."/>
            <person name="Goodwin S."/>
            <person name="Spatafora J."/>
            <person name="Crous P."/>
            <person name="Grigoriev I."/>
        </authorList>
    </citation>
    <scope>NUCLEOTIDE SEQUENCE</scope>
    <source>
        <strain evidence="2">ATCC 36951</strain>
    </source>
</reference>
<keyword evidence="3" id="KW-1185">Reference proteome</keyword>
<dbReference type="GeneID" id="54558283"/>
<keyword evidence="1" id="KW-0732">Signal</keyword>
<dbReference type="Proteomes" id="UP000799537">
    <property type="component" value="Unassembled WGS sequence"/>
</dbReference>
<dbReference type="AlphaFoldDB" id="A0A6A6CSC5"/>
<evidence type="ECO:0000313" key="3">
    <source>
        <dbReference type="Proteomes" id="UP000799537"/>
    </source>
</evidence>
<dbReference type="RefSeq" id="XP_033670864.1">
    <property type="nucleotide sequence ID" value="XM_033805011.1"/>
</dbReference>
<feature type="chain" id="PRO_5025352723" description="Malate dehydrogenase" evidence="1">
    <location>
        <begin position="21"/>
        <end position="247"/>
    </location>
</feature>
<dbReference type="InterPro" id="IPR021851">
    <property type="entry name" value="DUF3455"/>
</dbReference>
<evidence type="ECO:0008006" key="4">
    <source>
        <dbReference type="Google" id="ProtNLM"/>
    </source>
</evidence>
<organism evidence="2 3">
    <name type="scientific">Zasmidium cellare ATCC 36951</name>
    <dbReference type="NCBI Taxonomy" id="1080233"/>
    <lineage>
        <taxon>Eukaryota</taxon>
        <taxon>Fungi</taxon>
        <taxon>Dikarya</taxon>
        <taxon>Ascomycota</taxon>
        <taxon>Pezizomycotina</taxon>
        <taxon>Dothideomycetes</taxon>
        <taxon>Dothideomycetidae</taxon>
        <taxon>Mycosphaerellales</taxon>
        <taxon>Mycosphaerellaceae</taxon>
        <taxon>Zasmidium</taxon>
    </lineage>
</organism>
<sequence>MSPLLHSLLAISATISTVNCMPWGWNHNSPLGTPSLPLGDVSNTGASPLPTPSNNPKYITLGLGFQNYTCGPTGTWIQSVPSSGAVADLYDISSAVNKYTHDSFSRTTLQAFEVCIAATHCTPSPSNSYCGACHTIAAAVFRRGLEGFHYFDQLNGAQTPNFDLFGGGDFLSAKRAGDVKAPADAYDGENGLGAIDWLYLVDNGFGRSHGLKSVYRIETAGGVAPKSCNKAGAQLQVPYAAEYWFYD</sequence>